<dbReference type="InterPro" id="IPR017438">
    <property type="entry name" value="ATP-NAD_kinase_N"/>
</dbReference>
<keyword evidence="2" id="KW-1185">Reference proteome</keyword>
<dbReference type="Pfam" id="PF01513">
    <property type="entry name" value="NAD_kinase"/>
    <property type="match status" value="1"/>
</dbReference>
<name>A0ABT5L0R3_9ALTE</name>
<protein>
    <submittedName>
        <fullName evidence="1">ATP-NAD kinase family protein</fullName>
    </submittedName>
</protein>
<dbReference type="PROSITE" id="PS00141">
    <property type="entry name" value="ASP_PROTEASE"/>
    <property type="match status" value="1"/>
</dbReference>
<dbReference type="RefSeq" id="WP_273639551.1">
    <property type="nucleotide sequence ID" value="NZ_JAQQXP010000001.1"/>
</dbReference>
<dbReference type="PIRSF" id="PIRSF016907">
    <property type="entry name" value="Kin_ATP-NAD"/>
    <property type="match status" value="1"/>
</dbReference>
<keyword evidence="1" id="KW-0418">Kinase</keyword>
<accession>A0ABT5L0R3</accession>
<dbReference type="EMBL" id="JAQQXP010000001">
    <property type="protein sequence ID" value="MDC8830630.1"/>
    <property type="molecule type" value="Genomic_DNA"/>
</dbReference>
<dbReference type="PANTHER" id="PTHR40697:SF2">
    <property type="entry name" value="ATP-NAD KINASE-RELATED"/>
    <property type="match status" value="1"/>
</dbReference>
<dbReference type="InterPro" id="IPR016064">
    <property type="entry name" value="NAD/diacylglycerol_kinase_sf"/>
</dbReference>
<gene>
    <name evidence="1" type="ORF">OIK42_07635</name>
</gene>
<dbReference type="InterPro" id="IPR039065">
    <property type="entry name" value="AcoX-like"/>
</dbReference>
<evidence type="ECO:0000313" key="2">
    <source>
        <dbReference type="Proteomes" id="UP001218788"/>
    </source>
</evidence>
<comment type="caution">
    <text evidence="1">The sequence shown here is derived from an EMBL/GenBank/DDBJ whole genome shotgun (WGS) entry which is preliminary data.</text>
</comment>
<evidence type="ECO:0000313" key="1">
    <source>
        <dbReference type="EMBL" id="MDC8830630.1"/>
    </source>
</evidence>
<dbReference type="InterPro" id="IPR011386">
    <property type="entry name" value="Put_ATP-NAD_kin"/>
</dbReference>
<dbReference type="GO" id="GO:0016301">
    <property type="term" value="F:kinase activity"/>
    <property type="evidence" value="ECO:0007669"/>
    <property type="project" value="UniProtKB-KW"/>
</dbReference>
<dbReference type="InterPro" id="IPR002504">
    <property type="entry name" value="NADK"/>
</dbReference>
<dbReference type="Pfam" id="PF20143">
    <property type="entry name" value="NAD_kinase_C"/>
    <property type="match status" value="1"/>
</dbReference>
<sequence length="378" mass="40048">MSSETNVFRLGVVINPFAGIGGAMALKGSDGDAIRAQALAMGAAKQANDKMRRALVKIKDVAQLVTIFTASGEMGAQCCGSLDLPHQVVYTSNTEVTQAADTEQAVQALVDTGVDLILFAGGDGTARNVCHIVQDSVPVLGVPAGCKIHSGVYAVTPSAAGEVVAKMLTGELVSVRQAEVRDIDEQAFRQGKVQARHFGEMQVPDELTYVQSVKMGGREDESMVVNEIAEYLSEIILDEPDYLYVIGSGSTMAEVMARLELPNTLLGVDVVQHGSVIAADVTAAQLLELVSNTPSRLMITAIGGQGHVFGRGNQQLSPAVLRAIGRDNFYIAASKQKLQQLDGRPLRSDTGDDALDKALGGIVAVITGYDDRVYYPLK</sequence>
<keyword evidence="1" id="KW-0808">Transferase</keyword>
<dbReference type="Proteomes" id="UP001218788">
    <property type="component" value="Unassembled WGS sequence"/>
</dbReference>
<organism evidence="1 2">
    <name type="scientific">Alteromonas gilva</name>
    <dbReference type="NCBI Taxonomy" id="2987522"/>
    <lineage>
        <taxon>Bacteria</taxon>
        <taxon>Pseudomonadati</taxon>
        <taxon>Pseudomonadota</taxon>
        <taxon>Gammaproteobacteria</taxon>
        <taxon>Alteromonadales</taxon>
        <taxon>Alteromonadaceae</taxon>
        <taxon>Alteromonas/Salinimonas group</taxon>
        <taxon>Alteromonas</taxon>
    </lineage>
</organism>
<dbReference type="Gene3D" id="3.40.50.10330">
    <property type="entry name" value="Probable inorganic polyphosphate/atp-NAD kinase, domain 1"/>
    <property type="match status" value="1"/>
</dbReference>
<proteinExistence type="predicted"/>
<dbReference type="SUPFAM" id="SSF111331">
    <property type="entry name" value="NAD kinase/diacylglycerol kinase-like"/>
    <property type="match status" value="1"/>
</dbReference>
<dbReference type="PANTHER" id="PTHR40697">
    <property type="entry name" value="ACETOIN CATABOLISM PROTEIN X"/>
    <property type="match status" value="1"/>
</dbReference>
<reference evidence="1 2" key="1">
    <citation type="submission" date="2022-10" db="EMBL/GenBank/DDBJ databases">
        <title>Alteromonas sp. chi3 Genome sequencing.</title>
        <authorList>
            <person name="Park S."/>
        </authorList>
    </citation>
    <scope>NUCLEOTIDE SEQUENCE [LARGE SCALE GENOMIC DNA]</scope>
    <source>
        <strain evidence="2">chi3</strain>
    </source>
</reference>
<dbReference type="InterPro" id="IPR001969">
    <property type="entry name" value="Aspartic_peptidase_AS"/>
</dbReference>